<accession>A0ACB5U255</accession>
<proteinExistence type="predicted"/>
<evidence type="ECO:0000313" key="2">
    <source>
        <dbReference type="Proteomes" id="UP001165101"/>
    </source>
</evidence>
<gene>
    <name evidence="1" type="ORF">Cboi01_000529600</name>
</gene>
<protein>
    <submittedName>
        <fullName evidence="1">Unnamed protein product</fullName>
    </submittedName>
</protein>
<keyword evidence="2" id="KW-1185">Reference proteome</keyword>
<dbReference type="Proteomes" id="UP001165101">
    <property type="component" value="Unassembled WGS sequence"/>
</dbReference>
<name>A0ACB5U255_CANBO</name>
<evidence type="ECO:0000313" key="1">
    <source>
        <dbReference type="EMBL" id="GME99467.1"/>
    </source>
</evidence>
<organism evidence="1 2">
    <name type="scientific">Candida boidinii</name>
    <name type="common">Yeast</name>
    <dbReference type="NCBI Taxonomy" id="5477"/>
    <lineage>
        <taxon>Eukaryota</taxon>
        <taxon>Fungi</taxon>
        <taxon>Dikarya</taxon>
        <taxon>Ascomycota</taxon>
        <taxon>Saccharomycotina</taxon>
        <taxon>Pichiomycetes</taxon>
        <taxon>Pichiales</taxon>
        <taxon>Pichiaceae</taxon>
        <taxon>Ogataea</taxon>
        <taxon>Ogataea/Candida clade</taxon>
    </lineage>
</organism>
<comment type="caution">
    <text evidence="1">The sequence shown here is derived from an EMBL/GenBank/DDBJ whole genome shotgun (WGS) entry which is preliminary data.</text>
</comment>
<dbReference type="EMBL" id="BSXV01003989">
    <property type="protein sequence ID" value="GME99467.1"/>
    <property type="molecule type" value="Genomic_DNA"/>
</dbReference>
<sequence>MSRRYFGRAIRFYSKNRNLDITDEADFAHRKQIISSLSIKDQILNYYPNIQDIKFQDAGVTNNILNINKFRLKYENFFKATENETVKTLTNDKIVVFGKINSIRKSGKGMLFIDITENDYKLQLVLHHKLMSLTKDEFSSIHSIFKPGDFISSIGHPGRTNVGELSLKLTNPLKLVSPSLHPLPPRLTDQSKINNNRVIDYLVNKKSRDVIKLRSKIIKTIRDYFESQDFIEVSTPIIGQGNTGANATPFITQSMHIRDKLTDKPIELNLRVAPELWLKRLIISGFDKIFEIGKNFRNEVLKN</sequence>
<reference evidence="1" key="1">
    <citation type="submission" date="2023-04" db="EMBL/GenBank/DDBJ databases">
        <title>Candida boidinii NBRC 1967.</title>
        <authorList>
            <person name="Ichikawa N."/>
            <person name="Sato H."/>
            <person name="Tonouchi N."/>
        </authorList>
    </citation>
    <scope>NUCLEOTIDE SEQUENCE</scope>
    <source>
        <strain evidence="1">NBRC 1967</strain>
    </source>
</reference>